<keyword evidence="2" id="KW-1133">Transmembrane helix</keyword>
<proteinExistence type="predicted"/>
<organism evidence="3 4">
    <name type="scientific">Stylosanthes scabra</name>
    <dbReference type="NCBI Taxonomy" id="79078"/>
    <lineage>
        <taxon>Eukaryota</taxon>
        <taxon>Viridiplantae</taxon>
        <taxon>Streptophyta</taxon>
        <taxon>Embryophyta</taxon>
        <taxon>Tracheophyta</taxon>
        <taxon>Spermatophyta</taxon>
        <taxon>Magnoliopsida</taxon>
        <taxon>eudicotyledons</taxon>
        <taxon>Gunneridae</taxon>
        <taxon>Pentapetalae</taxon>
        <taxon>rosids</taxon>
        <taxon>fabids</taxon>
        <taxon>Fabales</taxon>
        <taxon>Fabaceae</taxon>
        <taxon>Papilionoideae</taxon>
        <taxon>50 kb inversion clade</taxon>
        <taxon>dalbergioids sensu lato</taxon>
        <taxon>Dalbergieae</taxon>
        <taxon>Pterocarpus clade</taxon>
        <taxon>Stylosanthes</taxon>
    </lineage>
</organism>
<evidence type="ECO:0000313" key="4">
    <source>
        <dbReference type="Proteomes" id="UP001341840"/>
    </source>
</evidence>
<evidence type="ECO:0000313" key="3">
    <source>
        <dbReference type="EMBL" id="MED6111352.1"/>
    </source>
</evidence>
<keyword evidence="2" id="KW-0472">Membrane</keyword>
<sequence length="87" mass="9201">MIATGSIARKPAARSDGNGGGKIWDSELCHRRNLPSHRRGPHLLVLSLVTCVMWCASSPLLAVAATLLTAHSQSTVASPQSCHRPCS</sequence>
<evidence type="ECO:0000256" key="2">
    <source>
        <dbReference type="SAM" id="Phobius"/>
    </source>
</evidence>
<dbReference type="EMBL" id="JASCZI010000367">
    <property type="protein sequence ID" value="MED6111352.1"/>
    <property type="molecule type" value="Genomic_DNA"/>
</dbReference>
<name>A0ABU6QHV6_9FABA</name>
<feature type="transmembrane region" description="Helical" evidence="2">
    <location>
        <begin position="43"/>
        <end position="68"/>
    </location>
</feature>
<keyword evidence="2" id="KW-0812">Transmembrane</keyword>
<gene>
    <name evidence="3" type="ORF">PIB30_051605</name>
</gene>
<dbReference type="Proteomes" id="UP001341840">
    <property type="component" value="Unassembled WGS sequence"/>
</dbReference>
<accession>A0ABU6QHV6</accession>
<evidence type="ECO:0000256" key="1">
    <source>
        <dbReference type="SAM" id="MobiDB-lite"/>
    </source>
</evidence>
<keyword evidence="4" id="KW-1185">Reference proteome</keyword>
<comment type="caution">
    <text evidence="3">The sequence shown here is derived from an EMBL/GenBank/DDBJ whole genome shotgun (WGS) entry which is preliminary data.</text>
</comment>
<feature type="region of interest" description="Disordered" evidence="1">
    <location>
        <begin position="1"/>
        <end position="22"/>
    </location>
</feature>
<protein>
    <submittedName>
        <fullName evidence="3">Uncharacterized protein</fullName>
    </submittedName>
</protein>
<reference evidence="3 4" key="1">
    <citation type="journal article" date="2023" name="Plants (Basel)">
        <title>Bridging the Gap: Combining Genomics and Transcriptomics Approaches to Understand Stylosanthes scabra, an Orphan Legume from the Brazilian Caatinga.</title>
        <authorList>
            <person name="Ferreira-Neto J.R.C."/>
            <person name="da Silva M.D."/>
            <person name="Binneck E."/>
            <person name="de Melo N.F."/>
            <person name="da Silva R.H."/>
            <person name="de Melo A.L.T.M."/>
            <person name="Pandolfi V."/>
            <person name="Bustamante F.O."/>
            <person name="Brasileiro-Vidal A.C."/>
            <person name="Benko-Iseppon A.M."/>
        </authorList>
    </citation>
    <scope>NUCLEOTIDE SEQUENCE [LARGE SCALE GENOMIC DNA]</scope>
    <source>
        <tissue evidence="3">Leaves</tissue>
    </source>
</reference>